<dbReference type="SMART" id="SM00471">
    <property type="entry name" value="HDc"/>
    <property type="match status" value="1"/>
</dbReference>
<dbReference type="InterPro" id="IPR006675">
    <property type="entry name" value="HDIG_dom"/>
</dbReference>
<evidence type="ECO:0000313" key="3">
    <source>
        <dbReference type="Proteomes" id="UP000186607"/>
    </source>
</evidence>
<dbReference type="AlphaFoldDB" id="A0A1U7P3J6"/>
<feature type="domain" description="HD-GYP" evidence="1">
    <location>
        <begin position="171"/>
        <end position="363"/>
    </location>
</feature>
<dbReference type="Pfam" id="PF13487">
    <property type="entry name" value="HD_5"/>
    <property type="match status" value="1"/>
</dbReference>
<sequence>MLAAQSVLDLTRQVFSASTIDQGVIPTLEYLITHTAAVGAAYIQVTCAQERSYRVRATAGETSQTSRVKDLVCQGLPLQTPLMLALEYSSGCLFFDDIVTLCDTLTVGFTTVGVASLAAAPVRARDGELLGAFLMYTFTPHVWQMEEAAIFSLVSGTIAGLAGRLAADEQASDAREAALRAMGLALEVRDGETKGHTDRVTELAIRMARALYWSPSQTRALRWGAYLHDIGKIAIPDAVLLKPGPLDAREWTVMRSHVPEGVRFATALGFLPATALEMISDHHERWDGQGYPAGKAGNEISLAGRLFALCDVYDALTSQRPYKAAWTAEAALAEIESQAGQHFDPELTRLFIQVMTGDQDHAH</sequence>
<keyword evidence="3" id="KW-1185">Reference proteome</keyword>
<dbReference type="Gene3D" id="1.10.3210.10">
    <property type="entry name" value="Hypothetical protein af1432"/>
    <property type="match status" value="1"/>
</dbReference>
<dbReference type="EMBL" id="MSTI01000020">
    <property type="protein sequence ID" value="OLV19730.1"/>
    <property type="molecule type" value="Genomic_DNA"/>
</dbReference>
<dbReference type="STRING" id="249408.BOO71_0001555"/>
<proteinExistence type="predicted"/>
<keyword evidence="2" id="KW-0378">Hydrolase</keyword>
<accession>A0A1U7P3J6</accession>
<dbReference type="InterPro" id="IPR003607">
    <property type="entry name" value="HD/PDEase_dom"/>
</dbReference>
<dbReference type="InterPro" id="IPR037522">
    <property type="entry name" value="HD_GYP_dom"/>
</dbReference>
<dbReference type="PANTHER" id="PTHR45228:SF8">
    <property type="entry name" value="TWO-COMPONENT RESPONSE REGULATOR-RELATED"/>
    <property type="match status" value="1"/>
</dbReference>
<dbReference type="Gene3D" id="3.30.450.40">
    <property type="match status" value="1"/>
</dbReference>
<organism evidence="2 3">
    <name type="scientific">Deinococcus marmoris</name>
    <dbReference type="NCBI Taxonomy" id="249408"/>
    <lineage>
        <taxon>Bacteria</taxon>
        <taxon>Thermotogati</taxon>
        <taxon>Deinococcota</taxon>
        <taxon>Deinococci</taxon>
        <taxon>Deinococcales</taxon>
        <taxon>Deinococcaceae</taxon>
        <taxon>Deinococcus</taxon>
    </lineage>
</organism>
<dbReference type="PROSITE" id="PS51832">
    <property type="entry name" value="HD_GYP"/>
    <property type="match status" value="1"/>
</dbReference>
<name>A0A1U7P3J6_9DEIO</name>
<dbReference type="CDD" id="cd00077">
    <property type="entry name" value="HDc"/>
    <property type="match status" value="1"/>
</dbReference>
<dbReference type="Proteomes" id="UP000186607">
    <property type="component" value="Unassembled WGS sequence"/>
</dbReference>
<dbReference type="NCBIfam" id="TIGR00277">
    <property type="entry name" value="HDIG"/>
    <property type="match status" value="1"/>
</dbReference>
<comment type="caution">
    <text evidence="2">The sequence shown here is derived from an EMBL/GenBank/DDBJ whole genome shotgun (WGS) entry which is preliminary data.</text>
</comment>
<evidence type="ECO:0000313" key="2">
    <source>
        <dbReference type="EMBL" id="OLV19730.1"/>
    </source>
</evidence>
<dbReference type="InterPro" id="IPR052020">
    <property type="entry name" value="Cyclic_di-GMP/3'3'-cGAMP_PDE"/>
</dbReference>
<dbReference type="InterPro" id="IPR029016">
    <property type="entry name" value="GAF-like_dom_sf"/>
</dbReference>
<dbReference type="PANTHER" id="PTHR45228">
    <property type="entry name" value="CYCLIC DI-GMP PHOSPHODIESTERASE TM_0186-RELATED"/>
    <property type="match status" value="1"/>
</dbReference>
<gene>
    <name evidence="2" type="ORF">BOO71_0001555</name>
</gene>
<dbReference type="SUPFAM" id="SSF55781">
    <property type="entry name" value="GAF domain-like"/>
    <property type="match status" value="1"/>
</dbReference>
<reference evidence="2 3" key="1">
    <citation type="submission" date="2017-01" db="EMBL/GenBank/DDBJ databases">
        <title>Genome Analysis of Deinococcus marmoris KOPRI26562.</title>
        <authorList>
            <person name="Kim J.H."/>
            <person name="Oh H.-M."/>
        </authorList>
    </citation>
    <scope>NUCLEOTIDE SEQUENCE [LARGE SCALE GENOMIC DNA]</scope>
    <source>
        <strain evidence="2 3">KOPRI26562</strain>
    </source>
</reference>
<dbReference type="SUPFAM" id="SSF109604">
    <property type="entry name" value="HD-domain/PDEase-like"/>
    <property type="match status" value="1"/>
</dbReference>
<dbReference type="GO" id="GO:0016787">
    <property type="term" value="F:hydrolase activity"/>
    <property type="evidence" value="ECO:0007669"/>
    <property type="project" value="UniProtKB-KW"/>
</dbReference>
<protein>
    <submittedName>
        <fullName evidence="2">HD-hydrolase domain</fullName>
    </submittedName>
</protein>
<evidence type="ECO:0000259" key="1">
    <source>
        <dbReference type="PROSITE" id="PS51832"/>
    </source>
</evidence>